<evidence type="ECO:0000256" key="8">
    <source>
        <dbReference type="SAM" id="MobiDB-lite"/>
    </source>
</evidence>
<feature type="compositionally biased region" description="Acidic residues" evidence="8">
    <location>
        <begin position="639"/>
        <end position="648"/>
    </location>
</feature>
<evidence type="ECO:0000256" key="7">
    <source>
        <dbReference type="RuleBase" id="RU362106"/>
    </source>
</evidence>
<dbReference type="GO" id="GO:0034245">
    <property type="term" value="C:mitochondrial DNA-directed RNA polymerase complex"/>
    <property type="evidence" value="ECO:0007669"/>
    <property type="project" value="TreeGrafter"/>
</dbReference>
<evidence type="ECO:0000256" key="4">
    <source>
        <dbReference type="ARBA" id="ARBA00022691"/>
    </source>
</evidence>
<proteinExistence type="inferred from homology"/>
<feature type="region of interest" description="Disordered" evidence="8">
    <location>
        <begin position="636"/>
        <end position="656"/>
    </location>
</feature>
<dbReference type="GO" id="GO:0032259">
    <property type="term" value="P:methylation"/>
    <property type="evidence" value="ECO:0007669"/>
    <property type="project" value="UniProtKB-KW"/>
</dbReference>
<keyword evidence="7" id="KW-0698">rRNA processing</keyword>
<dbReference type="GO" id="GO:0006391">
    <property type="term" value="P:transcription initiation at mitochondrial promoter"/>
    <property type="evidence" value="ECO:0007669"/>
    <property type="project" value="TreeGrafter"/>
</dbReference>
<comment type="similarity">
    <text evidence="7">Belongs to the class I-like SAM-binding methyltransferase superfamily. rRNA adenine N(6)-methyltransferase family.</text>
</comment>
<organism evidence="9 10">
    <name type="scientific">Sarocladium strictum</name>
    <name type="common">Black bundle disease fungus</name>
    <name type="synonym">Acremonium strictum</name>
    <dbReference type="NCBI Taxonomy" id="5046"/>
    <lineage>
        <taxon>Eukaryota</taxon>
        <taxon>Fungi</taxon>
        <taxon>Dikarya</taxon>
        <taxon>Ascomycota</taxon>
        <taxon>Pezizomycotina</taxon>
        <taxon>Sordariomycetes</taxon>
        <taxon>Hypocreomycetidae</taxon>
        <taxon>Hypocreales</taxon>
        <taxon>Sarocladiaceae</taxon>
        <taxon>Sarocladium</taxon>
    </lineage>
</organism>
<dbReference type="InterPro" id="IPR029063">
    <property type="entry name" value="SAM-dependent_MTases_sf"/>
</dbReference>
<dbReference type="Proteomes" id="UP001175261">
    <property type="component" value="Unassembled WGS sequence"/>
</dbReference>
<dbReference type="GO" id="GO:0034246">
    <property type="term" value="F:mitochondrial transcription factor activity"/>
    <property type="evidence" value="ECO:0007669"/>
    <property type="project" value="TreeGrafter"/>
</dbReference>
<evidence type="ECO:0000256" key="1">
    <source>
        <dbReference type="ARBA" id="ARBA00004173"/>
    </source>
</evidence>
<evidence type="ECO:0000256" key="3">
    <source>
        <dbReference type="ARBA" id="ARBA00022679"/>
    </source>
</evidence>
<accession>A0AA39L350</accession>
<dbReference type="GO" id="GO:0003723">
    <property type="term" value="F:RNA binding"/>
    <property type="evidence" value="ECO:0007669"/>
    <property type="project" value="UniProtKB-KW"/>
</dbReference>
<keyword evidence="4 7" id="KW-0949">S-adenosyl-L-methionine</keyword>
<dbReference type="GO" id="GO:0005759">
    <property type="term" value="C:mitochondrial matrix"/>
    <property type="evidence" value="ECO:0007669"/>
    <property type="project" value="TreeGrafter"/>
</dbReference>
<comment type="subcellular location">
    <subcellularLocation>
        <location evidence="1">Mitochondrion</location>
    </subcellularLocation>
</comment>
<gene>
    <name evidence="9" type="ORF">NLU13_9972</name>
</gene>
<feature type="compositionally biased region" description="Basic and acidic residues" evidence="8">
    <location>
        <begin position="50"/>
        <end position="62"/>
    </location>
</feature>
<keyword evidence="5" id="KW-0694">RNA-binding</keyword>
<dbReference type="AlphaFoldDB" id="A0AA39L350"/>
<sequence length="656" mass="74326">MFCRYQDALFRVARSASRPSVPKPRNKTTSVKVTKPRAKRTVSEVPIPAREPKPATEPESKPKRTRRTAKSPTKKSAKVESARGAFQPASGDDLLSRVQAVMPWRTSDPKARSGRAPSSVLEPGRVHVVSEKLCDDVLAYMGKSLDRHNGCDLIDLNPGSGLWSRKLHERLQPRKHVLMEGDAELYAPLLSDLTSNDNVELIPKSGIVWKDLHEMLEKCLGHQQPQNGTEPPQRNDTLLVTANLATNPARRLFGFESVSLMVLHQFVTSIHFSSLFQRYGRVRMLIWINDEDKRRMVPQSLSRRRRFAFQTELACEWLHLVVGMDNAHMDSRYLRDEWINIESAYTTLQRMQSQGLAMPAGREPQHHLDALANPELLGVRLAGARPPHLRRPFKDELEDIRAGTEVDSELSPENVKQGRRRELFLLSRERAEMQHAGIYHSLLQERDSLFEKATSMTKDEFDAASKAWLESVSGLKKNAYNEWAIIRDNYHLFRQPDPVMLWDRRAFEPLVPKASEFFPNAPCALIDLQPKAMNPLFLQHGPNSTRSGDMSDLMLRAWFAHTSHAIPHAMQALWPGFGDSFEQCPSFQDPALGGSPIGGHGAQTVRTMNEAQWTELVQAWMDWPFRPDYKLFLGRTLDEPDGQEDDDSGATGAFEG</sequence>
<dbReference type="Pfam" id="PF00398">
    <property type="entry name" value="RrnaAD"/>
    <property type="match status" value="1"/>
</dbReference>
<evidence type="ECO:0000256" key="5">
    <source>
        <dbReference type="ARBA" id="ARBA00022884"/>
    </source>
</evidence>
<dbReference type="InterPro" id="IPR023165">
    <property type="entry name" value="rRNA_Ade_diMease-like_C"/>
</dbReference>
<evidence type="ECO:0000256" key="2">
    <source>
        <dbReference type="ARBA" id="ARBA00022603"/>
    </source>
</evidence>
<evidence type="ECO:0000313" key="10">
    <source>
        <dbReference type="Proteomes" id="UP001175261"/>
    </source>
</evidence>
<reference evidence="9" key="1">
    <citation type="submission" date="2022-10" db="EMBL/GenBank/DDBJ databases">
        <title>Determination and structural analysis of whole genome sequence of Sarocladium strictum F4-1.</title>
        <authorList>
            <person name="Hu L."/>
            <person name="Jiang Y."/>
        </authorList>
    </citation>
    <scope>NUCLEOTIDE SEQUENCE</scope>
    <source>
        <strain evidence="9">F4-1</strain>
    </source>
</reference>
<keyword evidence="2 7" id="KW-0489">Methyltransferase</keyword>
<dbReference type="PANTHER" id="PTHR11727:SF17">
    <property type="entry name" value="DIMETHYLADENOSINE TRANSFERASE 1, MITOCHONDRIAL"/>
    <property type="match status" value="1"/>
</dbReference>
<feature type="compositionally biased region" description="Basic residues" evidence="8">
    <location>
        <begin position="63"/>
        <end position="76"/>
    </location>
</feature>
<keyword evidence="10" id="KW-1185">Reference proteome</keyword>
<evidence type="ECO:0000256" key="6">
    <source>
        <dbReference type="ARBA" id="ARBA00024915"/>
    </source>
</evidence>
<dbReference type="Gene3D" id="1.10.8.100">
    <property type="entry name" value="Ribosomal RNA adenine dimethylase-like, domain 2"/>
    <property type="match status" value="1"/>
</dbReference>
<dbReference type="GO" id="GO:0008168">
    <property type="term" value="F:methyltransferase activity"/>
    <property type="evidence" value="ECO:0007669"/>
    <property type="project" value="UniProtKB-KW"/>
</dbReference>
<dbReference type="InterPro" id="IPR001737">
    <property type="entry name" value="KsgA/Erm"/>
</dbReference>
<dbReference type="Gene3D" id="3.40.50.150">
    <property type="entry name" value="Vaccinia Virus protein VP39"/>
    <property type="match status" value="1"/>
</dbReference>
<protein>
    <recommendedName>
        <fullName evidence="7">rRNA adenine N(6)-methyltransferase</fullName>
        <ecNumber evidence="7">2.1.1.-</ecNumber>
    </recommendedName>
</protein>
<feature type="region of interest" description="Disordered" evidence="8">
    <location>
        <begin position="15"/>
        <end position="92"/>
    </location>
</feature>
<evidence type="ECO:0000313" key="9">
    <source>
        <dbReference type="EMBL" id="KAK0382666.1"/>
    </source>
</evidence>
<comment type="caution">
    <text evidence="9">The sequence shown here is derived from an EMBL/GenBank/DDBJ whole genome shotgun (WGS) entry which is preliminary data.</text>
</comment>
<dbReference type="PANTHER" id="PTHR11727">
    <property type="entry name" value="DIMETHYLADENOSINE TRANSFERASE"/>
    <property type="match status" value="1"/>
</dbReference>
<name>A0AA39L350_SARSR</name>
<keyword evidence="3 7" id="KW-0808">Transferase</keyword>
<dbReference type="GO" id="GO:0006364">
    <property type="term" value="P:rRNA processing"/>
    <property type="evidence" value="ECO:0007669"/>
    <property type="project" value="UniProtKB-KW"/>
</dbReference>
<dbReference type="EC" id="2.1.1.-" evidence="7"/>
<dbReference type="EMBL" id="JAPDFR010000011">
    <property type="protein sequence ID" value="KAK0382666.1"/>
    <property type="molecule type" value="Genomic_DNA"/>
</dbReference>
<dbReference type="SUPFAM" id="SSF53335">
    <property type="entry name" value="S-adenosyl-L-methionine-dependent methyltransferases"/>
    <property type="match status" value="1"/>
</dbReference>
<comment type="function">
    <text evidence="6">Mitochondrial transcription factor that confers selective promoter recognition on the core subunit of the yeast mitochondrial RNA polymerase. Interacts with DNA in a non-specific manner.</text>
</comment>